<name>A0ACD4C6E4_9BACI</name>
<dbReference type="EMBL" id="CP104558">
    <property type="protein sequence ID" value="UXH44012.1"/>
    <property type="molecule type" value="Genomic_DNA"/>
</dbReference>
<reference evidence="1" key="1">
    <citation type="submission" date="2022-09" db="EMBL/GenBank/DDBJ databases">
        <title>Complete genome sequence of Rossellomorea vietnamensis strain RL-WG62, a newly isolated PGPR with the potential for plant salinity stress alleviation.</title>
        <authorList>
            <person name="Ren L."/>
            <person name="Wang G."/>
            <person name="Hu H."/>
        </authorList>
    </citation>
    <scope>NUCLEOTIDE SEQUENCE</scope>
    <source>
        <strain evidence="1">RL-WG62</strain>
    </source>
</reference>
<organism evidence="1 2">
    <name type="scientific">Rossellomorea vietnamensis</name>
    <dbReference type="NCBI Taxonomy" id="218284"/>
    <lineage>
        <taxon>Bacteria</taxon>
        <taxon>Bacillati</taxon>
        <taxon>Bacillota</taxon>
        <taxon>Bacilli</taxon>
        <taxon>Bacillales</taxon>
        <taxon>Bacillaceae</taxon>
        <taxon>Rossellomorea</taxon>
    </lineage>
</organism>
<evidence type="ECO:0000313" key="2">
    <source>
        <dbReference type="Proteomes" id="UP001064027"/>
    </source>
</evidence>
<dbReference type="Proteomes" id="UP001064027">
    <property type="component" value="Chromosome"/>
</dbReference>
<gene>
    <name evidence="1" type="ORF">N5C46_20620</name>
</gene>
<keyword evidence="2" id="KW-1185">Reference proteome</keyword>
<accession>A0ACD4C6E4</accession>
<sequence>MRNIIWLLILTGILFTGCADNDSTNWRLSPTFTYDNMTLHGTEGKFGIYKVNGESDEPEFPVNKGRQYNVYFLESTEDFNGKRYKMTATHQNSDDIVELYEWEVDNKQSGAKFSLDKEGLWKIDIFVDDEPYTSFIVEAK</sequence>
<protein>
    <submittedName>
        <fullName evidence="1">DUF4871 domain-containing protein</fullName>
    </submittedName>
</protein>
<evidence type="ECO:0000313" key="1">
    <source>
        <dbReference type="EMBL" id="UXH44012.1"/>
    </source>
</evidence>
<proteinExistence type="predicted"/>